<evidence type="ECO:0000256" key="6">
    <source>
        <dbReference type="ARBA" id="ARBA00022651"/>
    </source>
</evidence>
<comment type="subcellular location">
    <subcellularLocation>
        <location evidence="2">Secreted</location>
    </subcellularLocation>
</comment>
<keyword evidence="7 11" id="KW-0378">Hydrolase</keyword>
<feature type="chain" id="PRO_5020976872" description="Beta-xylanase" evidence="12">
    <location>
        <begin position="23"/>
        <end position="405"/>
    </location>
</feature>
<keyword evidence="12" id="KW-0732">Signal</keyword>
<evidence type="ECO:0000256" key="2">
    <source>
        <dbReference type="ARBA" id="ARBA00004613"/>
    </source>
</evidence>
<comment type="pathway">
    <text evidence="3">Glycan degradation; xylan degradation.</text>
</comment>
<keyword evidence="5" id="KW-0964">Secreted</keyword>
<sequence>MTRLATLITLAGLLAVSPGAYAQRNRNGTGGSAGAEGLHSLAVKAGLLYFGTASDTRNFADEPYMSVVNNTNEFGMIVPENSMKWEATEKEPGRFSFANADRVRALTKANGQMLRCHALTWHSQLPNFVKTTAWTRDTLTAAIESHISNEVGHFAGDCYAWDVVNEAVNENGSFRDSPFHRTLGTDFLAISFRAAAAADPNAKLYYNDFNIETPGPKANAAMGIVRLLKEQGVRIDGVGFQGHLTVGSTPSRAQLASQLQRFADLGVEVTYTELDIRHKSLPVSSRAAQDQARDYVSVVGSCLDVTACVGVMVWQPTDKYSWIPETFPGTGDACLFDANMNPKPAYTSVSSLLAAAAATAPASVVPPASVTTSKTPIQAGAGRETVSIAGLTLALSSLAFGMFML</sequence>
<dbReference type="InterPro" id="IPR001000">
    <property type="entry name" value="GH10_dom"/>
</dbReference>
<keyword evidence="9 11" id="KW-0326">Glycosidase</keyword>
<dbReference type="AlphaFoldDB" id="A0A4V1C535"/>
<dbReference type="PANTHER" id="PTHR31490:SF35">
    <property type="entry name" value="ENDO-1,4-BETA-XYLANASE"/>
    <property type="match status" value="1"/>
</dbReference>
<organism evidence="14 15">
    <name type="scientific">Pyricularia oryzae</name>
    <name type="common">Rice blast fungus</name>
    <name type="synonym">Magnaporthe oryzae</name>
    <dbReference type="NCBI Taxonomy" id="318829"/>
    <lineage>
        <taxon>Eukaryota</taxon>
        <taxon>Fungi</taxon>
        <taxon>Dikarya</taxon>
        <taxon>Ascomycota</taxon>
        <taxon>Pezizomycotina</taxon>
        <taxon>Sordariomycetes</taxon>
        <taxon>Sordariomycetidae</taxon>
        <taxon>Magnaporthales</taxon>
        <taxon>Pyriculariaceae</taxon>
        <taxon>Pyricularia</taxon>
    </lineage>
</organism>
<comment type="similarity">
    <text evidence="4 11">Belongs to the glycosyl hydrolase 10 (cellulase F) family.</text>
</comment>
<dbReference type="GO" id="GO:0031176">
    <property type="term" value="F:endo-1,4-beta-xylanase activity"/>
    <property type="evidence" value="ECO:0007669"/>
    <property type="project" value="UniProtKB-EC"/>
</dbReference>
<evidence type="ECO:0000256" key="1">
    <source>
        <dbReference type="ARBA" id="ARBA00000681"/>
    </source>
</evidence>
<protein>
    <recommendedName>
        <fullName evidence="11">Beta-xylanase</fullName>
        <ecNumber evidence="11">3.2.1.8</ecNumber>
    </recommendedName>
</protein>
<evidence type="ECO:0000256" key="5">
    <source>
        <dbReference type="ARBA" id="ARBA00022525"/>
    </source>
</evidence>
<evidence type="ECO:0000256" key="8">
    <source>
        <dbReference type="ARBA" id="ARBA00023277"/>
    </source>
</evidence>
<dbReference type="PRINTS" id="PR00134">
    <property type="entry name" value="GLHYDRLASE10"/>
</dbReference>
<proteinExistence type="inferred from homology"/>
<evidence type="ECO:0000259" key="13">
    <source>
        <dbReference type="PROSITE" id="PS51760"/>
    </source>
</evidence>
<feature type="domain" description="GH10" evidence="13">
    <location>
        <begin position="32"/>
        <end position="352"/>
    </location>
</feature>
<keyword evidence="6" id="KW-0858">Xylan degradation</keyword>
<gene>
    <name evidence="14" type="ORF">PoMZ_10721</name>
</gene>
<evidence type="ECO:0000256" key="9">
    <source>
        <dbReference type="ARBA" id="ARBA00023295"/>
    </source>
</evidence>
<dbReference type="Gene3D" id="3.20.20.80">
    <property type="entry name" value="Glycosidases"/>
    <property type="match status" value="1"/>
</dbReference>
<name>A0A4V1C535_PYROR</name>
<evidence type="ECO:0000256" key="4">
    <source>
        <dbReference type="ARBA" id="ARBA00007495"/>
    </source>
</evidence>
<dbReference type="InterPro" id="IPR044846">
    <property type="entry name" value="GH10"/>
</dbReference>
<dbReference type="SUPFAM" id="SSF51445">
    <property type="entry name" value="(Trans)glycosidases"/>
    <property type="match status" value="1"/>
</dbReference>
<dbReference type="SMART" id="SM00633">
    <property type="entry name" value="Glyco_10"/>
    <property type="match status" value="1"/>
</dbReference>
<dbReference type="EC" id="3.2.1.8" evidence="11"/>
<reference evidence="14 15" key="1">
    <citation type="journal article" date="2019" name="Mol. Biol. Evol.">
        <title>Blast fungal genomes show frequent chromosomal changes, gene gains and losses, and effector gene turnover.</title>
        <authorList>
            <person name="Gomez Luciano L.B."/>
            <person name="Jason Tsai I."/>
            <person name="Chuma I."/>
            <person name="Tosa Y."/>
            <person name="Chen Y.H."/>
            <person name="Li J.Y."/>
            <person name="Li M.Y."/>
            <person name="Jade Lu M.Y."/>
            <person name="Nakayashiki H."/>
            <person name="Li W.H."/>
        </authorList>
    </citation>
    <scope>NUCLEOTIDE SEQUENCE [LARGE SCALE GENOMIC DNA]</scope>
    <source>
        <strain evidence="14">MZ5-1-6</strain>
    </source>
</reference>
<evidence type="ECO:0000256" key="12">
    <source>
        <dbReference type="SAM" id="SignalP"/>
    </source>
</evidence>
<dbReference type="Proteomes" id="UP000294847">
    <property type="component" value="Chromosome 1"/>
</dbReference>
<keyword evidence="8 11" id="KW-0119">Carbohydrate metabolism</keyword>
<accession>A0A4V1C535</accession>
<evidence type="ECO:0000313" key="15">
    <source>
        <dbReference type="Proteomes" id="UP000294847"/>
    </source>
</evidence>
<evidence type="ECO:0000256" key="7">
    <source>
        <dbReference type="ARBA" id="ARBA00022801"/>
    </source>
</evidence>
<dbReference type="InterPro" id="IPR017853">
    <property type="entry name" value="GH"/>
</dbReference>
<evidence type="ECO:0000256" key="10">
    <source>
        <dbReference type="ARBA" id="ARBA00023326"/>
    </source>
</evidence>
<dbReference type="GO" id="GO:0005576">
    <property type="term" value="C:extracellular region"/>
    <property type="evidence" value="ECO:0007669"/>
    <property type="project" value="UniProtKB-SubCell"/>
</dbReference>
<feature type="signal peptide" evidence="12">
    <location>
        <begin position="1"/>
        <end position="22"/>
    </location>
</feature>
<comment type="catalytic activity">
    <reaction evidence="1 11">
        <text>Endohydrolysis of (1-&gt;4)-beta-D-xylosidic linkages in xylans.</text>
        <dbReference type="EC" id="3.2.1.8"/>
    </reaction>
</comment>
<evidence type="ECO:0000256" key="3">
    <source>
        <dbReference type="ARBA" id="ARBA00004851"/>
    </source>
</evidence>
<dbReference type="PROSITE" id="PS51760">
    <property type="entry name" value="GH10_2"/>
    <property type="match status" value="1"/>
</dbReference>
<dbReference type="Pfam" id="PF00331">
    <property type="entry name" value="Glyco_hydro_10"/>
    <property type="match status" value="1"/>
</dbReference>
<dbReference type="EMBL" id="CP034204">
    <property type="protein sequence ID" value="QBZ55005.1"/>
    <property type="molecule type" value="Genomic_DNA"/>
</dbReference>
<dbReference type="GO" id="GO:0045493">
    <property type="term" value="P:xylan catabolic process"/>
    <property type="evidence" value="ECO:0007669"/>
    <property type="project" value="UniProtKB-KW"/>
</dbReference>
<evidence type="ECO:0000256" key="11">
    <source>
        <dbReference type="RuleBase" id="RU361174"/>
    </source>
</evidence>
<evidence type="ECO:0000313" key="14">
    <source>
        <dbReference type="EMBL" id="QBZ55005.1"/>
    </source>
</evidence>
<keyword evidence="10 11" id="KW-0624">Polysaccharide degradation</keyword>
<dbReference type="PANTHER" id="PTHR31490">
    <property type="entry name" value="GLYCOSYL HYDROLASE"/>
    <property type="match status" value="1"/>
</dbReference>